<evidence type="ECO:0000313" key="1">
    <source>
        <dbReference type="EMBL" id="GMH54756.1"/>
    </source>
</evidence>
<proteinExistence type="predicted"/>
<protein>
    <submittedName>
        <fullName evidence="1">Uncharacterized protein</fullName>
    </submittedName>
</protein>
<reference evidence="2" key="1">
    <citation type="journal article" date="2023" name="Commun. Biol.">
        <title>Genome analysis of Parmales, the sister group of diatoms, reveals the evolutionary specialization of diatoms from phago-mixotrophs to photoautotrophs.</title>
        <authorList>
            <person name="Ban H."/>
            <person name="Sato S."/>
            <person name="Yoshikawa S."/>
            <person name="Yamada K."/>
            <person name="Nakamura Y."/>
            <person name="Ichinomiya M."/>
            <person name="Sato N."/>
            <person name="Blanc-Mathieu R."/>
            <person name="Endo H."/>
            <person name="Kuwata A."/>
            <person name="Ogata H."/>
        </authorList>
    </citation>
    <scope>NUCLEOTIDE SEQUENCE [LARGE SCALE GENOMIC DNA]</scope>
</reference>
<name>A0A9W6ZKX9_9STRA</name>
<organism evidence="1 2">
    <name type="scientific">Triparma laevis f. inornata</name>
    <dbReference type="NCBI Taxonomy" id="1714386"/>
    <lineage>
        <taxon>Eukaryota</taxon>
        <taxon>Sar</taxon>
        <taxon>Stramenopiles</taxon>
        <taxon>Ochrophyta</taxon>
        <taxon>Bolidophyceae</taxon>
        <taxon>Parmales</taxon>
        <taxon>Triparmaceae</taxon>
        <taxon>Triparma</taxon>
    </lineage>
</organism>
<evidence type="ECO:0000313" key="2">
    <source>
        <dbReference type="Proteomes" id="UP001162640"/>
    </source>
</evidence>
<accession>A0A9W6ZKX9</accession>
<gene>
    <name evidence="1" type="ORF">TL16_g01739</name>
</gene>
<dbReference type="AlphaFoldDB" id="A0A9W6ZKX9"/>
<dbReference type="Proteomes" id="UP001162640">
    <property type="component" value="Unassembled WGS sequence"/>
</dbReference>
<dbReference type="EMBL" id="BLQM01000040">
    <property type="protein sequence ID" value="GMH54756.1"/>
    <property type="molecule type" value="Genomic_DNA"/>
</dbReference>
<sequence length="66" mass="7207">MGSLKFFHDLSNFTCSSKSGASCLSPLQPDLTFTNISEISSMLTIDQIGVLNDEKVRTCESDNNCD</sequence>
<comment type="caution">
    <text evidence="1">The sequence shown here is derived from an EMBL/GenBank/DDBJ whole genome shotgun (WGS) entry which is preliminary data.</text>
</comment>